<dbReference type="EMBL" id="JAUEPP010000003">
    <property type="protein sequence ID" value="KAK3347950.1"/>
    <property type="molecule type" value="Genomic_DNA"/>
</dbReference>
<feature type="region of interest" description="Disordered" evidence="1">
    <location>
        <begin position="1"/>
        <end position="28"/>
    </location>
</feature>
<sequence>MTPRKQNTRNTGKAGPGRPKKTTTNADNFQVPSQCMKSTFCSPPTPAPAPTHPFARNELLKSLLPRAGYDYSMFHLVHPDGINHENYLAIDPEHADWLITALFQNSGGMNPYAYGYDHQNQVGNRTESPLPSRSHLNLVVESGLTTLFNALHDTASELDLAEMQLVGNDTDKAGAGYLSPFWEQVVTDPKYSGAWFHIDVPQGQQVGQEGQDKSTIVGGPKWKVPKSWTGYLRTNPPMTRARGREATVPYLCSMSRPNPEQVHYFPSGAPPGPGYKPLATMNTIPSLSSPSTSEALRKACLALHSLTALILDAREYVIERPGRFPSRNLPSSDPLVLAIDQFRNYLESVPGLQFEESIQQAFYSYHATVFRLELPVAAGLFGGNGTTMFQFKPAHVSRDTGKVVDESVMVASVSSAGSSDVEEDEDEEDENLSSDTESDYACSSYAGSGSAKKFRR</sequence>
<reference evidence="2" key="1">
    <citation type="journal article" date="2023" name="Mol. Phylogenet. Evol.">
        <title>Genome-scale phylogeny and comparative genomics of the fungal order Sordariales.</title>
        <authorList>
            <person name="Hensen N."/>
            <person name="Bonometti L."/>
            <person name="Westerberg I."/>
            <person name="Brannstrom I.O."/>
            <person name="Guillou S."/>
            <person name="Cros-Aarteil S."/>
            <person name="Calhoun S."/>
            <person name="Haridas S."/>
            <person name="Kuo A."/>
            <person name="Mondo S."/>
            <person name="Pangilinan J."/>
            <person name="Riley R."/>
            <person name="LaButti K."/>
            <person name="Andreopoulos B."/>
            <person name="Lipzen A."/>
            <person name="Chen C."/>
            <person name="Yan M."/>
            <person name="Daum C."/>
            <person name="Ng V."/>
            <person name="Clum A."/>
            <person name="Steindorff A."/>
            <person name="Ohm R.A."/>
            <person name="Martin F."/>
            <person name="Silar P."/>
            <person name="Natvig D.O."/>
            <person name="Lalanne C."/>
            <person name="Gautier V."/>
            <person name="Ament-Velasquez S.L."/>
            <person name="Kruys A."/>
            <person name="Hutchinson M.I."/>
            <person name="Powell A.J."/>
            <person name="Barry K."/>
            <person name="Miller A.N."/>
            <person name="Grigoriev I.V."/>
            <person name="Debuchy R."/>
            <person name="Gladieux P."/>
            <person name="Hiltunen Thoren M."/>
            <person name="Johannesson H."/>
        </authorList>
    </citation>
    <scope>NUCLEOTIDE SEQUENCE</scope>
    <source>
        <strain evidence="2">CBS 560.94</strain>
    </source>
</reference>
<feature type="compositionally biased region" description="Polar residues" evidence="1">
    <location>
        <begin position="1"/>
        <end position="11"/>
    </location>
</feature>
<comment type="caution">
    <text evidence="2">The sequence shown here is derived from an EMBL/GenBank/DDBJ whole genome shotgun (WGS) entry which is preliminary data.</text>
</comment>
<feature type="compositionally biased region" description="Acidic residues" evidence="1">
    <location>
        <begin position="420"/>
        <end position="438"/>
    </location>
</feature>
<accession>A0AAE0JIN4</accession>
<keyword evidence="3" id="KW-1185">Reference proteome</keyword>
<dbReference type="RefSeq" id="XP_062683032.1">
    <property type="nucleotide sequence ID" value="XM_062821226.1"/>
</dbReference>
<evidence type="ECO:0000313" key="3">
    <source>
        <dbReference type="Proteomes" id="UP001278500"/>
    </source>
</evidence>
<reference evidence="2" key="2">
    <citation type="submission" date="2023-06" db="EMBL/GenBank/DDBJ databases">
        <authorList>
            <consortium name="Lawrence Berkeley National Laboratory"/>
            <person name="Haridas S."/>
            <person name="Hensen N."/>
            <person name="Bonometti L."/>
            <person name="Westerberg I."/>
            <person name="Brannstrom I.O."/>
            <person name="Guillou S."/>
            <person name="Cros-Aarteil S."/>
            <person name="Calhoun S."/>
            <person name="Kuo A."/>
            <person name="Mondo S."/>
            <person name="Pangilinan J."/>
            <person name="Riley R."/>
            <person name="Labutti K."/>
            <person name="Andreopoulos B."/>
            <person name="Lipzen A."/>
            <person name="Chen C."/>
            <person name="Yanf M."/>
            <person name="Daum C."/>
            <person name="Ng V."/>
            <person name="Clum A."/>
            <person name="Steindorff A."/>
            <person name="Ohm R."/>
            <person name="Martin F."/>
            <person name="Silar P."/>
            <person name="Natvig D."/>
            <person name="Lalanne C."/>
            <person name="Gautier V."/>
            <person name="Ament-Velasquez S.L."/>
            <person name="Kruys A."/>
            <person name="Hutchinson M.I."/>
            <person name="Powell A.J."/>
            <person name="Barry K."/>
            <person name="Miller A.N."/>
            <person name="Grigoriev I.V."/>
            <person name="Debuchy R."/>
            <person name="Gladieux P."/>
            <person name="Thoren M.H."/>
            <person name="Johannesson H."/>
        </authorList>
    </citation>
    <scope>NUCLEOTIDE SEQUENCE</scope>
    <source>
        <strain evidence="2">CBS 560.94</strain>
    </source>
</reference>
<evidence type="ECO:0000313" key="2">
    <source>
        <dbReference type="EMBL" id="KAK3347950.1"/>
    </source>
</evidence>
<feature type="region of interest" description="Disordered" evidence="1">
    <location>
        <begin position="413"/>
        <end position="456"/>
    </location>
</feature>
<gene>
    <name evidence="2" type="ORF">B0H65DRAFT_160200</name>
</gene>
<dbReference type="AlphaFoldDB" id="A0AAE0JIN4"/>
<name>A0AAE0JIN4_9PEZI</name>
<feature type="compositionally biased region" description="Low complexity" evidence="1">
    <location>
        <begin position="439"/>
        <end position="456"/>
    </location>
</feature>
<organism evidence="2 3">
    <name type="scientific">Neurospora tetraspora</name>
    <dbReference type="NCBI Taxonomy" id="94610"/>
    <lineage>
        <taxon>Eukaryota</taxon>
        <taxon>Fungi</taxon>
        <taxon>Dikarya</taxon>
        <taxon>Ascomycota</taxon>
        <taxon>Pezizomycotina</taxon>
        <taxon>Sordariomycetes</taxon>
        <taxon>Sordariomycetidae</taxon>
        <taxon>Sordariales</taxon>
        <taxon>Sordariaceae</taxon>
        <taxon>Neurospora</taxon>
    </lineage>
</organism>
<evidence type="ECO:0000256" key="1">
    <source>
        <dbReference type="SAM" id="MobiDB-lite"/>
    </source>
</evidence>
<dbReference type="Proteomes" id="UP001278500">
    <property type="component" value="Unassembled WGS sequence"/>
</dbReference>
<protein>
    <submittedName>
        <fullName evidence="2">Uncharacterized protein</fullName>
    </submittedName>
</protein>
<dbReference type="GeneID" id="87858380"/>
<proteinExistence type="predicted"/>